<evidence type="ECO:0000259" key="1">
    <source>
        <dbReference type="Pfam" id="PF12804"/>
    </source>
</evidence>
<proteinExistence type="predicted"/>
<dbReference type="AlphaFoldDB" id="A0A1I1UNX1"/>
<dbReference type="CDD" id="cd04182">
    <property type="entry name" value="GT_2_like_f"/>
    <property type="match status" value="1"/>
</dbReference>
<organism evidence="2 3">
    <name type="scientific">Paenibacillus catalpae</name>
    <dbReference type="NCBI Taxonomy" id="1045775"/>
    <lineage>
        <taxon>Bacteria</taxon>
        <taxon>Bacillati</taxon>
        <taxon>Bacillota</taxon>
        <taxon>Bacilli</taxon>
        <taxon>Bacillales</taxon>
        <taxon>Paenibacillaceae</taxon>
        <taxon>Paenibacillus</taxon>
    </lineage>
</organism>
<sequence>MNISGIYLAAGQSSRMGKPKLPLELSPGVALGSMALRALLSSEIGRVHVVVRPDDPLVWLQEVRHDPRFSSQLHIVVCEEASLGMSYSIRAGVDAALSSLPKPDAVMIGLGDQPFVTAAMVRRLFAVIGDRPEIDFAASSVDGVVMPPAVLRNTMFGALRGLKGDMGARKLFGSPEYAGEIVKFDGEDAELLLDVDDENSLRVAERRYRYFRDHS</sequence>
<reference evidence="3" key="1">
    <citation type="submission" date="2016-10" db="EMBL/GenBank/DDBJ databases">
        <authorList>
            <person name="Varghese N."/>
            <person name="Submissions S."/>
        </authorList>
    </citation>
    <scope>NUCLEOTIDE SEQUENCE [LARGE SCALE GENOMIC DNA]</scope>
    <source>
        <strain evidence="3">CGMCC 1.10784</strain>
    </source>
</reference>
<dbReference type="GO" id="GO:0016779">
    <property type="term" value="F:nucleotidyltransferase activity"/>
    <property type="evidence" value="ECO:0007669"/>
    <property type="project" value="UniProtKB-KW"/>
</dbReference>
<dbReference type="SUPFAM" id="SSF53448">
    <property type="entry name" value="Nucleotide-diphospho-sugar transferases"/>
    <property type="match status" value="1"/>
</dbReference>
<dbReference type="Pfam" id="PF12804">
    <property type="entry name" value="NTP_transf_3"/>
    <property type="match status" value="1"/>
</dbReference>
<dbReference type="Proteomes" id="UP000198855">
    <property type="component" value="Unassembled WGS sequence"/>
</dbReference>
<evidence type="ECO:0000313" key="2">
    <source>
        <dbReference type="EMBL" id="SFD71328.1"/>
    </source>
</evidence>
<dbReference type="InterPro" id="IPR029044">
    <property type="entry name" value="Nucleotide-diphossugar_trans"/>
</dbReference>
<dbReference type="OrthoDB" id="285216at2"/>
<accession>A0A1I1UNX1</accession>
<dbReference type="PANTHER" id="PTHR43777:SF1">
    <property type="entry name" value="MOLYBDENUM COFACTOR CYTIDYLYLTRANSFERASE"/>
    <property type="match status" value="1"/>
</dbReference>
<dbReference type="STRING" id="1045775.SAMN05216378_1105"/>
<dbReference type="InterPro" id="IPR025877">
    <property type="entry name" value="MobA-like_NTP_Trfase"/>
</dbReference>
<feature type="domain" description="MobA-like NTP transferase" evidence="1">
    <location>
        <begin position="5"/>
        <end position="173"/>
    </location>
</feature>
<name>A0A1I1UNX1_9BACL</name>
<dbReference type="EMBL" id="FOMT01000001">
    <property type="protein sequence ID" value="SFD71328.1"/>
    <property type="molecule type" value="Genomic_DNA"/>
</dbReference>
<dbReference type="Gene3D" id="3.90.550.10">
    <property type="entry name" value="Spore Coat Polysaccharide Biosynthesis Protein SpsA, Chain A"/>
    <property type="match status" value="1"/>
</dbReference>
<keyword evidence="2" id="KW-0548">Nucleotidyltransferase</keyword>
<gene>
    <name evidence="2" type="ORF">SAMN05216378_1105</name>
</gene>
<evidence type="ECO:0000313" key="3">
    <source>
        <dbReference type="Proteomes" id="UP000198855"/>
    </source>
</evidence>
<keyword evidence="3" id="KW-1185">Reference proteome</keyword>
<protein>
    <submittedName>
        <fullName evidence="2">Molybdenum cofactor cytidylyltransferase</fullName>
    </submittedName>
</protein>
<dbReference type="PANTHER" id="PTHR43777">
    <property type="entry name" value="MOLYBDENUM COFACTOR CYTIDYLYLTRANSFERASE"/>
    <property type="match status" value="1"/>
</dbReference>
<keyword evidence="2" id="KW-0808">Transferase</keyword>